<dbReference type="InterPro" id="IPR043154">
    <property type="entry name" value="Sec-1-like_dom1"/>
</dbReference>
<dbReference type="InterPro" id="IPR001619">
    <property type="entry name" value="Sec1-like"/>
</dbReference>
<proteinExistence type="inferred from homology"/>
<evidence type="ECO:0000256" key="2">
    <source>
        <dbReference type="SAM" id="MobiDB-lite"/>
    </source>
</evidence>
<comment type="similarity">
    <text evidence="1">Belongs to the STXBP/unc-18/SEC1 family.</text>
</comment>
<dbReference type="Gene3D" id="1.25.40.60">
    <property type="match status" value="1"/>
</dbReference>
<dbReference type="InterPro" id="IPR036045">
    <property type="entry name" value="Sec1-like_sf"/>
</dbReference>
<dbReference type="InterPro" id="IPR027482">
    <property type="entry name" value="Sec1-like_dom2"/>
</dbReference>
<dbReference type="Gene3D" id="3.40.50.1910">
    <property type="match status" value="1"/>
</dbReference>
<name>A0A8K0JFX6_9TREE</name>
<dbReference type="InterPro" id="IPR043127">
    <property type="entry name" value="Sec-1-like_dom3a"/>
</dbReference>
<evidence type="ECO:0000256" key="1">
    <source>
        <dbReference type="ARBA" id="ARBA00009884"/>
    </source>
</evidence>
<feature type="compositionally biased region" description="Low complexity" evidence="2">
    <location>
        <begin position="613"/>
        <end position="625"/>
    </location>
</feature>
<evidence type="ECO:0000313" key="4">
    <source>
        <dbReference type="Proteomes" id="UP000812966"/>
    </source>
</evidence>
<dbReference type="AlphaFoldDB" id="A0A8K0JFX6"/>
<sequence>MDALKAVQTYIIKMLDEVSGMKVLLMDAHTTPIVSLAMTQTDLLQHEVYLIDRIDNPNRQALPHLSCISFLRPCRESIEAVKRELAGNDVAPGGPPHDGPRYGGYWLYFSSVLTKGQIEDMATADEFEVVKEVQEYFADYLPHYPSLVTMSAALLADGIDDPPNPPIYLPQPLSIPPPTLTHHTQTVLSLLLSLKKKPVIRWEKMSSGGKKLAQEVNAAMNQPPYRELFGFRPTTGSSPLLLILDRRNDPVTPLLTQWTYQAMVHELVGIHNGRVTIDSESRTDLKDLVLSSASDPFYADQLFSNFGDLGAALSSYVQSYQSKTQAITNPQSIETLADMRRFVEEYPEFKKLGGNVSKHVALVGELSKITERDDLLAISEVEQSLASNESHAADLKSVLELLSSPKTPNSNKLRLAILYALRYQKFSGNSIAGVVDSLIQNGVSADRARLVYVMLNMAGADQRQDDLFMNENIFSRGKSALKGLKGVENVYTQHTPHLCQTLDLLLKGRLRETSYPFVEGDEHARTQRPQDIIIFMLGGTTYEESRAVALLNQQLAGQARILLAGTSVHNSKSFLDMMSESALHHSPSVYAAPSGVANATSLASNPGSTPQEAAASSSVAPPNNNSGINLRAGGYEISVGGAAGSGLYRASGTNSNDIGASFQIDGLRDGARNFFGNLRERVGETVQRVGSPRAE</sequence>
<dbReference type="SUPFAM" id="SSF56815">
    <property type="entry name" value="Sec1/munc18-like (SM) proteins"/>
    <property type="match status" value="1"/>
</dbReference>
<dbReference type="Gene3D" id="3.40.50.2060">
    <property type="match status" value="1"/>
</dbReference>
<organism evidence="3 4">
    <name type="scientific">Filobasidium floriforme</name>
    <dbReference type="NCBI Taxonomy" id="5210"/>
    <lineage>
        <taxon>Eukaryota</taxon>
        <taxon>Fungi</taxon>
        <taxon>Dikarya</taxon>
        <taxon>Basidiomycota</taxon>
        <taxon>Agaricomycotina</taxon>
        <taxon>Tremellomycetes</taxon>
        <taxon>Filobasidiales</taxon>
        <taxon>Filobasidiaceae</taxon>
        <taxon>Filobasidium</taxon>
    </lineage>
</organism>
<keyword evidence="4" id="KW-1185">Reference proteome</keyword>
<dbReference type="Gene3D" id="3.90.830.10">
    <property type="entry name" value="Syntaxin Binding Protein 1, Chain A, domain 2"/>
    <property type="match status" value="1"/>
</dbReference>
<dbReference type="Pfam" id="PF00995">
    <property type="entry name" value="Sec1"/>
    <property type="match status" value="1"/>
</dbReference>
<reference evidence="3" key="1">
    <citation type="submission" date="2020-04" db="EMBL/GenBank/DDBJ databases">
        <title>Analysis of mating type loci in Filobasidium floriforme.</title>
        <authorList>
            <person name="Nowrousian M."/>
        </authorList>
    </citation>
    <scope>NUCLEOTIDE SEQUENCE</scope>
    <source>
        <strain evidence="3">CBS 6242</strain>
    </source>
</reference>
<evidence type="ECO:0008006" key="5">
    <source>
        <dbReference type="Google" id="ProtNLM"/>
    </source>
</evidence>
<dbReference type="Proteomes" id="UP000812966">
    <property type="component" value="Unassembled WGS sequence"/>
</dbReference>
<protein>
    <recommendedName>
        <fullName evidence="5">Vacuolar protein sorting-associated protein 45</fullName>
    </recommendedName>
</protein>
<dbReference type="PANTHER" id="PTHR11679">
    <property type="entry name" value="VESICLE PROTEIN SORTING-ASSOCIATED"/>
    <property type="match status" value="1"/>
</dbReference>
<evidence type="ECO:0000313" key="3">
    <source>
        <dbReference type="EMBL" id="KAG7528425.1"/>
    </source>
</evidence>
<feature type="compositionally biased region" description="Polar residues" evidence="2">
    <location>
        <begin position="601"/>
        <end position="611"/>
    </location>
</feature>
<gene>
    <name evidence="3" type="ORF">FFLO_06171</name>
</gene>
<accession>A0A8K0JFX6</accession>
<dbReference type="GO" id="GO:0016192">
    <property type="term" value="P:vesicle-mediated transport"/>
    <property type="evidence" value="ECO:0007669"/>
    <property type="project" value="InterPro"/>
</dbReference>
<dbReference type="EMBL" id="JABELV010000184">
    <property type="protein sequence ID" value="KAG7528425.1"/>
    <property type="molecule type" value="Genomic_DNA"/>
</dbReference>
<comment type="caution">
    <text evidence="3">The sequence shown here is derived from an EMBL/GenBank/DDBJ whole genome shotgun (WGS) entry which is preliminary data.</text>
</comment>
<dbReference type="PIRSF" id="PIRSF005715">
    <property type="entry name" value="VPS45_Sec1"/>
    <property type="match status" value="1"/>
</dbReference>
<feature type="region of interest" description="Disordered" evidence="2">
    <location>
        <begin position="601"/>
        <end position="625"/>
    </location>
</feature>